<protein>
    <submittedName>
        <fullName evidence="3">Uncharacterized protein</fullName>
    </submittedName>
</protein>
<dbReference type="EMBL" id="JAPDDP010000023">
    <property type="protein sequence ID" value="MDA0181604.1"/>
    <property type="molecule type" value="Genomic_DNA"/>
</dbReference>
<keyword evidence="2" id="KW-0732">Signal</keyword>
<organism evidence="3 4">
    <name type="scientific">Solirubrobacter phytolaccae</name>
    <dbReference type="NCBI Taxonomy" id="1404360"/>
    <lineage>
        <taxon>Bacteria</taxon>
        <taxon>Bacillati</taxon>
        <taxon>Actinomycetota</taxon>
        <taxon>Thermoleophilia</taxon>
        <taxon>Solirubrobacterales</taxon>
        <taxon>Solirubrobacteraceae</taxon>
        <taxon>Solirubrobacter</taxon>
    </lineage>
</organism>
<keyword evidence="1" id="KW-1133">Transmembrane helix</keyword>
<name>A0A9X3N8T2_9ACTN</name>
<reference evidence="3" key="1">
    <citation type="submission" date="2022-10" db="EMBL/GenBank/DDBJ databases">
        <title>The WGS of Solirubrobacter phytolaccae KCTC 29190.</title>
        <authorList>
            <person name="Jiang Z."/>
        </authorList>
    </citation>
    <scope>NUCLEOTIDE SEQUENCE</scope>
    <source>
        <strain evidence="3">KCTC 29190</strain>
    </source>
</reference>
<feature type="chain" id="PRO_5040737059" evidence="2">
    <location>
        <begin position="22"/>
        <end position="89"/>
    </location>
</feature>
<accession>A0A9X3N8T2</accession>
<sequence length="89" mass="9873">MVRTALLTLWLLALSAPAALAYPGKDGGEGTWGLTNDRVVTMAGFLIIGGFPVLILVLSIAYHRLENRRLRRWNAEKARRARADLRGGW</sequence>
<proteinExistence type="predicted"/>
<dbReference type="Proteomes" id="UP001147653">
    <property type="component" value="Unassembled WGS sequence"/>
</dbReference>
<feature type="signal peptide" evidence="2">
    <location>
        <begin position="1"/>
        <end position="21"/>
    </location>
</feature>
<evidence type="ECO:0000256" key="1">
    <source>
        <dbReference type="SAM" id="Phobius"/>
    </source>
</evidence>
<dbReference type="RefSeq" id="WP_270025952.1">
    <property type="nucleotide sequence ID" value="NZ_JAPDDP010000023.1"/>
</dbReference>
<evidence type="ECO:0000313" key="3">
    <source>
        <dbReference type="EMBL" id="MDA0181604.1"/>
    </source>
</evidence>
<dbReference type="AlphaFoldDB" id="A0A9X3N8T2"/>
<feature type="transmembrane region" description="Helical" evidence="1">
    <location>
        <begin position="40"/>
        <end position="62"/>
    </location>
</feature>
<evidence type="ECO:0000313" key="4">
    <source>
        <dbReference type="Proteomes" id="UP001147653"/>
    </source>
</evidence>
<gene>
    <name evidence="3" type="ORF">OJ997_14965</name>
</gene>
<keyword evidence="1" id="KW-0812">Transmembrane</keyword>
<evidence type="ECO:0000256" key="2">
    <source>
        <dbReference type="SAM" id="SignalP"/>
    </source>
</evidence>
<keyword evidence="4" id="KW-1185">Reference proteome</keyword>
<keyword evidence="1" id="KW-0472">Membrane</keyword>
<comment type="caution">
    <text evidence="3">The sequence shown here is derived from an EMBL/GenBank/DDBJ whole genome shotgun (WGS) entry which is preliminary data.</text>
</comment>